<sequence length="91" mass="10420">ISSHIFSRSSHPLLTSLFPAPPHSLSKTFFSRFHSRYLHPRLHAMSTKQAKGCWKGLNPDEQIEAALRDGLSEDRSEIDRNPVHRKLEKTS</sequence>
<evidence type="ECO:0000313" key="3">
    <source>
        <dbReference type="Proteomes" id="UP000824998"/>
    </source>
</evidence>
<comment type="caution">
    <text evidence="2">The sequence shown here is derived from an EMBL/GenBank/DDBJ whole genome shotgun (WGS) entry which is preliminary data.</text>
</comment>
<evidence type="ECO:0000313" key="2">
    <source>
        <dbReference type="EMBL" id="KAG9235623.1"/>
    </source>
</evidence>
<feature type="non-terminal residue" evidence="2">
    <location>
        <position position="1"/>
    </location>
</feature>
<protein>
    <submittedName>
        <fullName evidence="2">Uncharacterized protein</fullName>
    </submittedName>
</protein>
<dbReference type="OrthoDB" id="3522412at2759"/>
<gene>
    <name evidence="2" type="ORF">BJ875DRAFT_266292</name>
</gene>
<feature type="region of interest" description="Disordered" evidence="1">
    <location>
        <begin position="68"/>
        <end position="91"/>
    </location>
</feature>
<organism evidence="2 3">
    <name type="scientific">Amylocarpus encephaloides</name>
    <dbReference type="NCBI Taxonomy" id="45428"/>
    <lineage>
        <taxon>Eukaryota</taxon>
        <taxon>Fungi</taxon>
        <taxon>Dikarya</taxon>
        <taxon>Ascomycota</taxon>
        <taxon>Pezizomycotina</taxon>
        <taxon>Leotiomycetes</taxon>
        <taxon>Helotiales</taxon>
        <taxon>Helotiales incertae sedis</taxon>
        <taxon>Amylocarpus</taxon>
    </lineage>
</organism>
<feature type="compositionally biased region" description="Basic and acidic residues" evidence="1">
    <location>
        <begin position="68"/>
        <end position="82"/>
    </location>
</feature>
<dbReference type="EMBL" id="MU251427">
    <property type="protein sequence ID" value="KAG9235623.1"/>
    <property type="molecule type" value="Genomic_DNA"/>
</dbReference>
<evidence type="ECO:0000256" key="1">
    <source>
        <dbReference type="SAM" id="MobiDB-lite"/>
    </source>
</evidence>
<dbReference type="AlphaFoldDB" id="A0A9P7YM94"/>
<reference evidence="2" key="1">
    <citation type="journal article" date="2021" name="IMA Fungus">
        <title>Genomic characterization of three marine fungi, including Emericellopsis atlantica sp. nov. with signatures of a generalist lifestyle and marine biomass degradation.</title>
        <authorList>
            <person name="Hagestad O.C."/>
            <person name="Hou L."/>
            <person name="Andersen J.H."/>
            <person name="Hansen E.H."/>
            <person name="Altermark B."/>
            <person name="Li C."/>
            <person name="Kuhnert E."/>
            <person name="Cox R.J."/>
            <person name="Crous P.W."/>
            <person name="Spatafora J.W."/>
            <person name="Lail K."/>
            <person name="Amirebrahimi M."/>
            <person name="Lipzen A."/>
            <person name="Pangilinan J."/>
            <person name="Andreopoulos W."/>
            <person name="Hayes R.D."/>
            <person name="Ng V."/>
            <person name="Grigoriev I.V."/>
            <person name="Jackson S.A."/>
            <person name="Sutton T.D.S."/>
            <person name="Dobson A.D.W."/>
            <person name="Rama T."/>
        </authorList>
    </citation>
    <scope>NUCLEOTIDE SEQUENCE</scope>
    <source>
        <strain evidence="2">TRa018bII</strain>
    </source>
</reference>
<accession>A0A9P7YM94</accession>
<dbReference type="Proteomes" id="UP000824998">
    <property type="component" value="Unassembled WGS sequence"/>
</dbReference>
<proteinExistence type="predicted"/>
<keyword evidence="3" id="KW-1185">Reference proteome</keyword>
<name>A0A9P7YM94_9HELO</name>